<dbReference type="Gene3D" id="1.20.1600.10">
    <property type="entry name" value="Outer membrane efflux proteins (OEP)"/>
    <property type="match status" value="1"/>
</dbReference>
<sequence length="462" mass="48068">MPSDFDTAPAPGRLRPGPGLVAALLLLSACAVGPDYRAPTMGLSARFAEGDAATDGDVALERWWTGFHDPTLTALADRGLAQNLDILTAVERINQAEAAVRGTGAAALVTGSVTGETGRSEQQGTISTESSATAAAGLVIDLFGGEARARQQAVAQLEATQLDVGTARLAYLSSLVGAYIDARYYQEAAAITRGLIDFRRQTLELIERQRGVGIATDLDALQSRALLEQTRATLPAFEQGFAASVFAIATLLATPAAPLTAELQRGAAQPRPPAGAAAGIPADLLRNRPDVRAAERAYAAAVANVGVAEAALYPSLSLSGSVTAANPSSWGFGPALVIPVLNQPLLRASRDEAISEAKQAELAWRQSVLTAVQDVQTAQGATIRGRRELTAQQAATTTYGRARDLSRETYEAGTTTFLDFLDAERSAGTTQLALALTTRAVANDWVALQIAAGRGWAAAPAP</sequence>
<organism evidence="3 4">
    <name type="scientific">Rhodovulum sulfidophilum</name>
    <name type="common">Rhodobacter sulfidophilus</name>
    <dbReference type="NCBI Taxonomy" id="35806"/>
    <lineage>
        <taxon>Bacteria</taxon>
        <taxon>Pseudomonadati</taxon>
        <taxon>Pseudomonadota</taxon>
        <taxon>Alphaproteobacteria</taxon>
        <taxon>Rhodobacterales</taxon>
        <taxon>Paracoccaceae</taxon>
        <taxon>Rhodovulum</taxon>
    </lineage>
</organism>
<protein>
    <submittedName>
        <fullName evidence="3">Nodulation protein T</fullName>
    </submittedName>
</protein>
<dbReference type="EMBL" id="QFPW01000017">
    <property type="protein sequence ID" value="PZQ47346.1"/>
    <property type="molecule type" value="Genomic_DNA"/>
</dbReference>
<accession>A0A2W5N1S1</accession>
<dbReference type="NCBIfam" id="TIGR01845">
    <property type="entry name" value="outer_NodT"/>
    <property type="match status" value="1"/>
</dbReference>
<dbReference type="InterPro" id="IPR003423">
    <property type="entry name" value="OMP_efflux"/>
</dbReference>
<name>A0A2W5N1S1_RHOSU</name>
<dbReference type="SUPFAM" id="SSF56954">
    <property type="entry name" value="Outer membrane efflux proteins (OEP)"/>
    <property type="match status" value="1"/>
</dbReference>
<dbReference type="Pfam" id="PF02321">
    <property type="entry name" value="OEP"/>
    <property type="match status" value="2"/>
</dbReference>
<keyword evidence="2" id="KW-0564">Palmitate</keyword>
<keyword evidence="2" id="KW-0449">Lipoprotein</keyword>
<proteinExistence type="inferred from homology"/>
<keyword evidence="2" id="KW-0812">Transmembrane</keyword>
<dbReference type="AlphaFoldDB" id="A0A2W5N1S1"/>
<reference evidence="3 4" key="1">
    <citation type="submission" date="2017-08" db="EMBL/GenBank/DDBJ databases">
        <title>Infants hospitalized years apart are colonized by the same room-sourced microbial strains.</title>
        <authorList>
            <person name="Brooks B."/>
            <person name="Olm M.R."/>
            <person name="Firek B.A."/>
            <person name="Baker R."/>
            <person name="Thomas B.C."/>
            <person name="Morowitz M.J."/>
            <person name="Banfield J.F."/>
        </authorList>
    </citation>
    <scope>NUCLEOTIDE SEQUENCE [LARGE SCALE GENOMIC DNA]</scope>
    <source>
        <strain evidence="3">S2_005_002_R2_34</strain>
    </source>
</reference>
<evidence type="ECO:0000256" key="2">
    <source>
        <dbReference type="RuleBase" id="RU362097"/>
    </source>
</evidence>
<dbReference type="PANTHER" id="PTHR30203">
    <property type="entry name" value="OUTER MEMBRANE CATION EFFLUX PROTEIN"/>
    <property type="match status" value="1"/>
</dbReference>
<gene>
    <name evidence="3" type="ORF">DI556_17475</name>
</gene>
<dbReference type="Proteomes" id="UP000249185">
    <property type="component" value="Unassembled WGS sequence"/>
</dbReference>
<keyword evidence="2" id="KW-0472">Membrane</keyword>
<dbReference type="PANTHER" id="PTHR30203:SF25">
    <property type="entry name" value="OUTER MEMBRANE PROTEIN-RELATED"/>
    <property type="match status" value="1"/>
</dbReference>
<comment type="subcellular location">
    <subcellularLocation>
        <location evidence="2">Cell membrane</location>
        <topology evidence="2">Lipid-anchor</topology>
    </subcellularLocation>
</comment>
<dbReference type="Gene3D" id="2.20.200.10">
    <property type="entry name" value="Outer membrane efflux proteins (OEP)"/>
    <property type="match status" value="1"/>
</dbReference>
<comment type="caution">
    <text evidence="3">The sequence shown here is derived from an EMBL/GenBank/DDBJ whole genome shotgun (WGS) entry which is preliminary data.</text>
</comment>
<dbReference type="GO" id="GO:0005886">
    <property type="term" value="C:plasma membrane"/>
    <property type="evidence" value="ECO:0007669"/>
    <property type="project" value="UniProtKB-SubCell"/>
</dbReference>
<keyword evidence="2" id="KW-1134">Transmembrane beta strand</keyword>
<evidence type="ECO:0000256" key="1">
    <source>
        <dbReference type="ARBA" id="ARBA00007613"/>
    </source>
</evidence>
<dbReference type="InterPro" id="IPR010131">
    <property type="entry name" value="MdtP/NodT-like"/>
</dbReference>
<comment type="similarity">
    <text evidence="1 2">Belongs to the outer membrane factor (OMF) (TC 1.B.17) family.</text>
</comment>
<evidence type="ECO:0000313" key="4">
    <source>
        <dbReference type="Proteomes" id="UP000249185"/>
    </source>
</evidence>
<dbReference type="GO" id="GO:0015562">
    <property type="term" value="F:efflux transmembrane transporter activity"/>
    <property type="evidence" value="ECO:0007669"/>
    <property type="project" value="InterPro"/>
</dbReference>
<evidence type="ECO:0000313" key="3">
    <source>
        <dbReference type="EMBL" id="PZQ47346.1"/>
    </source>
</evidence>